<dbReference type="GO" id="GO:0051225">
    <property type="term" value="P:spindle assembly"/>
    <property type="evidence" value="ECO:0007669"/>
    <property type="project" value="InterPro"/>
</dbReference>
<dbReference type="AlphaFoldDB" id="A0A0L0HMK0"/>
<dbReference type="InterPro" id="IPR044706">
    <property type="entry name" value="AUG5_plant"/>
</dbReference>
<evidence type="ECO:0000313" key="2">
    <source>
        <dbReference type="Proteomes" id="UP000053201"/>
    </source>
</evidence>
<dbReference type="PANTHER" id="PTHR34968">
    <property type="entry name" value="AUGMIN SUBUNIT 5"/>
    <property type="match status" value="1"/>
</dbReference>
<name>A0A0L0HMK0_SPIPD</name>
<evidence type="ECO:0000313" key="1">
    <source>
        <dbReference type="EMBL" id="KND02298.1"/>
    </source>
</evidence>
<accession>A0A0L0HMK0</accession>
<dbReference type="GO" id="GO:0005876">
    <property type="term" value="C:spindle microtubule"/>
    <property type="evidence" value="ECO:0007669"/>
    <property type="project" value="InterPro"/>
</dbReference>
<dbReference type="GO" id="GO:0070652">
    <property type="term" value="C:HAUS complex"/>
    <property type="evidence" value="ECO:0007669"/>
    <property type="project" value="InterPro"/>
</dbReference>
<proteinExistence type="predicted"/>
<protein>
    <submittedName>
        <fullName evidence="1">Uncharacterized protein</fullName>
    </submittedName>
</protein>
<dbReference type="Pfam" id="PF14817">
    <property type="entry name" value="HAUS5"/>
    <property type="match status" value="1"/>
</dbReference>
<dbReference type="RefSeq" id="XP_016610337.1">
    <property type="nucleotide sequence ID" value="XM_016751058.1"/>
</dbReference>
<keyword evidence="2" id="KW-1185">Reference proteome</keyword>
<dbReference type="InterPro" id="IPR029131">
    <property type="entry name" value="HAUS5"/>
</dbReference>
<dbReference type="OrthoDB" id="2128158at2759"/>
<organism evidence="1 2">
    <name type="scientific">Spizellomyces punctatus (strain DAOM BR117)</name>
    <dbReference type="NCBI Taxonomy" id="645134"/>
    <lineage>
        <taxon>Eukaryota</taxon>
        <taxon>Fungi</taxon>
        <taxon>Fungi incertae sedis</taxon>
        <taxon>Chytridiomycota</taxon>
        <taxon>Chytridiomycota incertae sedis</taxon>
        <taxon>Chytridiomycetes</taxon>
        <taxon>Spizellomycetales</taxon>
        <taxon>Spizellomycetaceae</taxon>
        <taxon>Spizellomyces</taxon>
    </lineage>
</organism>
<dbReference type="VEuPathDB" id="FungiDB:SPPG_02772"/>
<sequence length="644" mass="73792">MMTKSRPSTLGTNFTQRPPMMTAKSATVVEQLVQWSQTFEYRPTGSFSTHATSLSQRDAETLCRHQLVPIWQYLVTRVTTQKRRRGIRDILRQTAENPDIVNACPKLAAYRVGTSNVDERKRKLLSRRSALQKELYDAKAQIEQVSMSCGQLSSDVSHRARKSSTAKRKLVQQRQKMQVYQAYGKEVGFYIHIIKRSTEMLRRFIADIKNGDRRVHMSSLHVKTEEACTRVGAIVEELLVSARNSQTERFSFLEENLLTAEPVLVVRGLLSHLHSALVKLKESNDRGTFNRCSGQQLSAGHWQSRFDAYLQRFAGQHVCRYTEGKKLLREAQVLENNIIQLMEGTAPPRETSQRLLSNLVTERCDAFALRNLLEEIRLQRSITRQLLESQFSAWADIHCTHASILSTVNEMARGLRALDAVGKGSRKAHEESLSWIAEHARNDRAPNKIGVLKHQVDVLSHNLLGFCYAEFKALLPVNVCKPFQARSLRTSSRLKRRAISTLRTPDRCELLELQTAINMRPYNGPENVVHNISRLQDAALAWDISLNLYRNIEETSEKRLSLLRRHLQSQLLDYSDDQDIVQVVSRLAAYIEALNAMYSNENTPRVKAKVLHAHECVELYEELKLLMENRSQLFLETSHKCTDY</sequence>
<gene>
    <name evidence="1" type="ORF">SPPG_02772</name>
</gene>
<dbReference type="EMBL" id="KQ257453">
    <property type="protein sequence ID" value="KND02298.1"/>
    <property type="molecule type" value="Genomic_DNA"/>
</dbReference>
<dbReference type="Proteomes" id="UP000053201">
    <property type="component" value="Unassembled WGS sequence"/>
</dbReference>
<dbReference type="PANTHER" id="PTHR34968:SF1">
    <property type="entry name" value="AUGMIN SUBUNIT 5"/>
    <property type="match status" value="1"/>
</dbReference>
<reference evidence="1 2" key="1">
    <citation type="submission" date="2009-08" db="EMBL/GenBank/DDBJ databases">
        <title>The Genome Sequence of Spizellomyces punctatus strain DAOM BR117.</title>
        <authorList>
            <consortium name="The Broad Institute Genome Sequencing Platform"/>
            <person name="Russ C."/>
            <person name="Cuomo C."/>
            <person name="Shea T."/>
            <person name="Young S.K."/>
            <person name="Zeng Q."/>
            <person name="Koehrsen M."/>
            <person name="Haas B."/>
            <person name="Borodovsky M."/>
            <person name="Guigo R."/>
            <person name="Alvarado L."/>
            <person name="Berlin A."/>
            <person name="Bochicchio J."/>
            <person name="Borenstein D."/>
            <person name="Chapman S."/>
            <person name="Chen Z."/>
            <person name="Engels R."/>
            <person name="Freedman E."/>
            <person name="Gellesch M."/>
            <person name="Goldberg J."/>
            <person name="Griggs A."/>
            <person name="Gujja S."/>
            <person name="Heiman D."/>
            <person name="Hepburn T."/>
            <person name="Howarth C."/>
            <person name="Jen D."/>
            <person name="Larson L."/>
            <person name="Lewis B."/>
            <person name="Mehta T."/>
            <person name="Park D."/>
            <person name="Pearson M."/>
            <person name="Roberts A."/>
            <person name="Saif S."/>
            <person name="Shenoy N."/>
            <person name="Sisk P."/>
            <person name="Stolte C."/>
            <person name="Sykes S."/>
            <person name="Thomson T."/>
            <person name="Walk T."/>
            <person name="White J."/>
            <person name="Yandava C."/>
            <person name="Burger G."/>
            <person name="Gray M.W."/>
            <person name="Holland P.W.H."/>
            <person name="King N."/>
            <person name="Lang F.B.F."/>
            <person name="Roger A.J."/>
            <person name="Ruiz-Trillo I."/>
            <person name="Lander E."/>
            <person name="Nusbaum C."/>
        </authorList>
    </citation>
    <scope>NUCLEOTIDE SEQUENCE [LARGE SCALE GENOMIC DNA]</scope>
    <source>
        <strain evidence="1 2">DAOM BR117</strain>
    </source>
</reference>
<dbReference type="InParanoid" id="A0A0L0HMK0"/>
<dbReference type="GeneID" id="27686335"/>